<comment type="caution">
    <text evidence="2">The sequence shown here is derived from an EMBL/GenBank/DDBJ whole genome shotgun (WGS) entry which is preliminary data.</text>
</comment>
<keyword evidence="3" id="KW-1185">Reference proteome</keyword>
<accession>A0ABV0LYK6</accession>
<feature type="signal peptide" evidence="1">
    <location>
        <begin position="1"/>
        <end position="26"/>
    </location>
</feature>
<proteinExistence type="predicted"/>
<evidence type="ECO:0000313" key="3">
    <source>
        <dbReference type="Proteomes" id="UP001496627"/>
    </source>
</evidence>
<evidence type="ECO:0000313" key="2">
    <source>
        <dbReference type="EMBL" id="MEQ1404697.1"/>
    </source>
</evidence>
<keyword evidence="1" id="KW-0732">Signal</keyword>
<protein>
    <submittedName>
        <fullName evidence="2">Uncharacterized protein</fullName>
    </submittedName>
</protein>
<organism evidence="2 3">
    <name type="scientific">Neorhizobium phenanthreniclasticum</name>
    <dbReference type="NCBI Taxonomy" id="3157917"/>
    <lineage>
        <taxon>Bacteria</taxon>
        <taxon>Pseudomonadati</taxon>
        <taxon>Pseudomonadota</taxon>
        <taxon>Alphaproteobacteria</taxon>
        <taxon>Hyphomicrobiales</taxon>
        <taxon>Rhizobiaceae</taxon>
        <taxon>Rhizobium/Agrobacterium group</taxon>
        <taxon>Neorhizobium</taxon>
    </lineage>
</organism>
<gene>
    <name evidence="2" type="ORF">ABK249_07115</name>
</gene>
<evidence type="ECO:0000256" key="1">
    <source>
        <dbReference type="SAM" id="SignalP"/>
    </source>
</evidence>
<feature type="chain" id="PRO_5045846191" evidence="1">
    <location>
        <begin position="27"/>
        <end position="134"/>
    </location>
</feature>
<dbReference type="Proteomes" id="UP001496627">
    <property type="component" value="Unassembled WGS sequence"/>
</dbReference>
<reference evidence="2 3" key="1">
    <citation type="submission" date="2024-05" db="EMBL/GenBank/DDBJ databases">
        <title>Neorhizobium sp. Rsf11, a plant growth promoting and heavy metal resistant PAH-degrader.</title>
        <authorList>
            <person name="Golubev S.N."/>
            <person name="Muratova A.Y."/>
            <person name="Markelova M.I."/>
        </authorList>
    </citation>
    <scope>NUCLEOTIDE SEQUENCE [LARGE SCALE GENOMIC DNA]</scope>
    <source>
        <strain evidence="2 3">Rsf11</strain>
    </source>
</reference>
<dbReference type="RefSeq" id="WP_227704353.1">
    <property type="nucleotide sequence ID" value="NZ_JBEAAL010000003.1"/>
</dbReference>
<sequence length="134" mass="13996">MIANRMKPVFVAGLVLAATLSSPSQAGDRDYGHWHYLSAPAGAFVSNSDLAAFVSKPGIFSGTFDIARTASRSVYILRSYRDTPFTSPVISMTGSGSVSPSVKIIDVAGETEDAFAPVNACIYEAGACVIRGGN</sequence>
<name>A0ABV0LYK6_9HYPH</name>
<dbReference type="EMBL" id="JBEAAL010000003">
    <property type="protein sequence ID" value="MEQ1404697.1"/>
    <property type="molecule type" value="Genomic_DNA"/>
</dbReference>